<dbReference type="EMBL" id="LUFC02000654">
    <property type="protein sequence ID" value="KAF4495346.1"/>
    <property type="molecule type" value="Genomic_DNA"/>
</dbReference>
<evidence type="ECO:0000256" key="1">
    <source>
        <dbReference type="SAM" id="Phobius"/>
    </source>
</evidence>
<keyword evidence="3" id="KW-1185">Reference proteome</keyword>
<protein>
    <submittedName>
        <fullName evidence="2">Uncharacterized protein</fullName>
    </submittedName>
</protein>
<feature type="transmembrane region" description="Helical" evidence="1">
    <location>
        <begin position="38"/>
        <end position="56"/>
    </location>
</feature>
<dbReference type="OrthoDB" id="4825549at2759"/>
<name>A0A9P5BB52_9HYPO</name>
<feature type="transmembrane region" description="Helical" evidence="1">
    <location>
        <begin position="6"/>
        <end position="26"/>
    </location>
</feature>
<proteinExistence type="predicted"/>
<comment type="caution">
    <text evidence="2">The sequence shown here is derived from an EMBL/GenBank/DDBJ whole genome shotgun (WGS) entry which is preliminary data.</text>
</comment>
<sequence>MTMDQFASHEIIFFIFLYSFFLPFSIQSLQAKLSNTQIPITFISLIILSTFSFTGVSGKCFTSGIDWSSKDLAVGHVEAACRGGVFTGVFKPSERKYLCVRVADNLKWELAITNQNTRVSFDLQDEHCIGGLSNEVRGCDKGGVSSVSGWEFSEEDTMADDAQEYKESRHVQCSIAIQFNQQPLIHYFNTDSRFPINFHSKSTNFLANMHFTTILITAVATLASTAAAAPKTETFATASVYAFNRDQNTHKFVDVPFGKLTHIDYQITDLELRGVQFLLPDGEKIDPDKVTCQMYKDSLGTQPGSAAFTKKTPAHISLFNPVQFGWVLCYVNVNSA</sequence>
<keyword evidence="1" id="KW-1133">Transmembrane helix</keyword>
<keyword evidence="1" id="KW-0812">Transmembrane</keyword>
<keyword evidence="1" id="KW-0472">Membrane</keyword>
<gene>
    <name evidence="2" type="ORF">FAGAP_8490</name>
</gene>
<accession>A0A9P5BB52</accession>
<dbReference type="AlphaFoldDB" id="A0A9P5BB52"/>
<reference evidence="2" key="1">
    <citation type="submission" date="2020-01" db="EMBL/GenBank/DDBJ databases">
        <title>Identification and distribution of gene clusters putatively required for synthesis of sphingolipid metabolism inhibitors in phylogenetically diverse species of the filamentous fungus Fusarium.</title>
        <authorList>
            <person name="Kim H.-S."/>
            <person name="Busman M."/>
            <person name="Brown D.W."/>
            <person name="Divon H."/>
            <person name="Uhlig S."/>
            <person name="Proctor R.H."/>
        </authorList>
    </citation>
    <scope>NUCLEOTIDE SEQUENCE</scope>
    <source>
        <strain evidence="2">NRRL 31653</strain>
    </source>
</reference>
<evidence type="ECO:0000313" key="2">
    <source>
        <dbReference type="EMBL" id="KAF4495346.1"/>
    </source>
</evidence>
<organism evidence="2 3">
    <name type="scientific">Fusarium agapanthi</name>
    <dbReference type="NCBI Taxonomy" id="1803897"/>
    <lineage>
        <taxon>Eukaryota</taxon>
        <taxon>Fungi</taxon>
        <taxon>Dikarya</taxon>
        <taxon>Ascomycota</taxon>
        <taxon>Pezizomycotina</taxon>
        <taxon>Sordariomycetes</taxon>
        <taxon>Hypocreomycetidae</taxon>
        <taxon>Hypocreales</taxon>
        <taxon>Nectriaceae</taxon>
        <taxon>Fusarium</taxon>
        <taxon>Fusarium fujikuroi species complex</taxon>
    </lineage>
</organism>
<dbReference type="Proteomes" id="UP000737391">
    <property type="component" value="Unassembled WGS sequence"/>
</dbReference>
<evidence type="ECO:0000313" key="3">
    <source>
        <dbReference type="Proteomes" id="UP000737391"/>
    </source>
</evidence>